<dbReference type="EMBL" id="CM001220">
    <property type="protein sequence ID" value="KEH29168.1"/>
    <property type="molecule type" value="Genomic_DNA"/>
</dbReference>
<proteinExistence type="predicted"/>
<evidence type="ECO:0000313" key="1">
    <source>
        <dbReference type="EMBL" id="KEH29168.1"/>
    </source>
</evidence>
<evidence type="ECO:0000313" key="2">
    <source>
        <dbReference type="EnsemblPlants" id="KEH29168"/>
    </source>
</evidence>
<reference evidence="1 3" key="2">
    <citation type="journal article" date="2014" name="BMC Genomics">
        <title>An improved genome release (version Mt4.0) for the model legume Medicago truncatula.</title>
        <authorList>
            <person name="Tang H."/>
            <person name="Krishnakumar V."/>
            <person name="Bidwell S."/>
            <person name="Rosen B."/>
            <person name="Chan A."/>
            <person name="Zhou S."/>
            <person name="Gentzbittel L."/>
            <person name="Childs K.L."/>
            <person name="Yandell M."/>
            <person name="Gundlach H."/>
            <person name="Mayer K.F."/>
            <person name="Schwartz D.C."/>
            <person name="Town C.D."/>
        </authorList>
    </citation>
    <scope>GENOME REANNOTATION</scope>
    <source>
        <strain evidence="1">A17</strain>
        <strain evidence="2 3">cv. Jemalong A17</strain>
    </source>
</reference>
<dbReference type="HOGENOM" id="CLU_2889144_0_0_1"/>
<dbReference type="Proteomes" id="UP000002051">
    <property type="component" value="Chromosome 4"/>
</dbReference>
<evidence type="ECO:0000313" key="3">
    <source>
        <dbReference type="Proteomes" id="UP000002051"/>
    </source>
</evidence>
<keyword evidence="3" id="KW-1185">Reference proteome</keyword>
<organism evidence="1 3">
    <name type="scientific">Medicago truncatula</name>
    <name type="common">Barrel medic</name>
    <name type="synonym">Medicago tribuloides</name>
    <dbReference type="NCBI Taxonomy" id="3880"/>
    <lineage>
        <taxon>Eukaryota</taxon>
        <taxon>Viridiplantae</taxon>
        <taxon>Streptophyta</taxon>
        <taxon>Embryophyta</taxon>
        <taxon>Tracheophyta</taxon>
        <taxon>Spermatophyta</taxon>
        <taxon>Magnoliopsida</taxon>
        <taxon>eudicotyledons</taxon>
        <taxon>Gunneridae</taxon>
        <taxon>Pentapetalae</taxon>
        <taxon>rosids</taxon>
        <taxon>fabids</taxon>
        <taxon>Fabales</taxon>
        <taxon>Fabaceae</taxon>
        <taxon>Papilionoideae</taxon>
        <taxon>50 kb inversion clade</taxon>
        <taxon>NPAAA clade</taxon>
        <taxon>Hologalegina</taxon>
        <taxon>IRL clade</taxon>
        <taxon>Trifolieae</taxon>
        <taxon>Medicago</taxon>
    </lineage>
</organism>
<reference evidence="2" key="3">
    <citation type="submission" date="2015-04" db="UniProtKB">
        <authorList>
            <consortium name="EnsemblPlants"/>
        </authorList>
    </citation>
    <scope>IDENTIFICATION</scope>
    <source>
        <strain evidence="2">cv. Jemalong A17</strain>
    </source>
</reference>
<gene>
    <name evidence="1" type="ordered locus">MTR_4g027185</name>
</gene>
<sequence>MVLKAASFVSCLLGHRPNTGRFDPTRAPSAGAHLEKHEQYQRCAAAWAPSAHFQRVGASEVVF</sequence>
<dbReference type="AlphaFoldDB" id="A0A072UJ81"/>
<reference evidence="1 3" key="1">
    <citation type="journal article" date="2011" name="Nature">
        <title>The Medicago genome provides insight into the evolution of rhizobial symbioses.</title>
        <authorList>
            <person name="Young N.D."/>
            <person name="Debelle F."/>
            <person name="Oldroyd G.E."/>
            <person name="Geurts R."/>
            <person name="Cannon S.B."/>
            <person name="Udvardi M.K."/>
            <person name="Benedito V.A."/>
            <person name="Mayer K.F."/>
            <person name="Gouzy J."/>
            <person name="Schoof H."/>
            <person name="Van de Peer Y."/>
            <person name="Proost S."/>
            <person name="Cook D.R."/>
            <person name="Meyers B.C."/>
            <person name="Spannagl M."/>
            <person name="Cheung F."/>
            <person name="De Mita S."/>
            <person name="Krishnakumar V."/>
            <person name="Gundlach H."/>
            <person name="Zhou S."/>
            <person name="Mudge J."/>
            <person name="Bharti A.K."/>
            <person name="Murray J.D."/>
            <person name="Naoumkina M.A."/>
            <person name="Rosen B."/>
            <person name="Silverstein K.A."/>
            <person name="Tang H."/>
            <person name="Rombauts S."/>
            <person name="Zhao P.X."/>
            <person name="Zhou P."/>
            <person name="Barbe V."/>
            <person name="Bardou P."/>
            <person name="Bechner M."/>
            <person name="Bellec A."/>
            <person name="Berger A."/>
            <person name="Berges H."/>
            <person name="Bidwell S."/>
            <person name="Bisseling T."/>
            <person name="Choisne N."/>
            <person name="Couloux A."/>
            <person name="Denny R."/>
            <person name="Deshpande S."/>
            <person name="Dai X."/>
            <person name="Doyle J.J."/>
            <person name="Dudez A.M."/>
            <person name="Farmer A.D."/>
            <person name="Fouteau S."/>
            <person name="Franken C."/>
            <person name="Gibelin C."/>
            <person name="Gish J."/>
            <person name="Goldstein S."/>
            <person name="Gonzalez A.J."/>
            <person name="Green P.J."/>
            <person name="Hallab A."/>
            <person name="Hartog M."/>
            <person name="Hua A."/>
            <person name="Humphray S.J."/>
            <person name="Jeong D.H."/>
            <person name="Jing Y."/>
            <person name="Jocker A."/>
            <person name="Kenton S.M."/>
            <person name="Kim D.J."/>
            <person name="Klee K."/>
            <person name="Lai H."/>
            <person name="Lang C."/>
            <person name="Lin S."/>
            <person name="Macmil S.L."/>
            <person name="Magdelenat G."/>
            <person name="Matthews L."/>
            <person name="McCorrison J."/>
            <person name="Monaghan E.L."/>
            <person name="Mun J.H."/>
            <person name="Najar F.Z."/>
            <person name="Nicholson C."/>
            <person name="Noirot C."/>
            <person name="O'Bleness M."/>
            <person name="Paule C.R."/>
            <person name="Poulain J."/>
            <person name="Prion F."/>
            <person name="Qin B."/>
            <person name="Qu C."/>
            <person name="Retzel E.F."/>
            <person name="Riddle C."/>
            <person name="Sallet E."/>
            <person name="Samain S."/>
            <person name="Samson N."/>
            <person name="Sanders I."/>
            <person name="Saurat O."/>
            <person name="Scarpelli C."/>
            <person name="Schiex T."/>
            <person name="Segurens B."/>
            <person name="Severin A.J."/>
            <person name="Sherrier D.J."/>
            <person name="Shi R."/>
            <person name="Sims S."/>
            <person name="Singer S.R."/>
            <person name="Sinharoy S."/>
            <person name="Sterck L."/>
            <person name="Viollet A."/>
            <person name="Wang B.B."/>
            <person name="Wang K."/>
            <person name="Wang M."/>
            <person name="Wang X."/>
            <person name="Warfsmann J."/>
            <person name="Weissenbach J."/>
            <person name="White D.D."/>
            <person name="White J.D."/>
            <person name="Wiley G.B."/>
            <person name="Wincker P."/>
            <person name="Xing Y."/>
            <person name="Yang L."/>
            <person name="Yao Z."/>
            <person name="Ying F."/>
            <person name="Zhai J."/>
            <person name="Zhou L."/>
            <person name="Zuber A."/>
            <person name="Denarie J."/>
            <person name="Dixon R.A."/>
            <person name="May G.D."/>
            <person name="Schwartz D.C."/>
            <person name="Rogers J."/>
            <person name="Quetier F."/>
            <person name="Town C.D."/>
            <person name="Roe B.A."/>
        </authorList>
    </citation>
    <scope>NUCLEOTIDE SEQUENCE [LARGE SCALE GENOMIC DNA]</scope>
    <source>
        <strain evidence="1">A17</strain>
        <strain evidence="2 3">cv. Jemalong A17</strain>
    </source>
</reference>
<dbReference type="EnsemblPlants" id="KEH29168">
    <property type="protein sequence ID" value="KEH29168"/>
    <property type="gene ID" value="MTR_4g027185"/>
</dbReference>
<protein>
    <submittedName>
        <fullName evidence="1 2">Uncharacterized protein</fullName>
    </submittedName>
</protein>
<accession>A0A072UJ81</accession>
<name>A0A072UJ81_MEDTR</name>